<dbReference type="GO" id="GO:0005737">
    <property type="term" value="C:cytoplasm"/>
    <property type="evidence" value="ECO:0007669"/>
    <property type="project" value="UniProtKB-SubCell"/>
</dbReference>
<dbReference type="InterPro" id="IPR011989">
    <property type="entry name" value="ARM-like"/>
</dbReference>
<accession>A0A854QCP5</accession>
<dbReference type="FunFam" id="1.25.10.10:FF:000719">
    <property type="entry name" value="Karyopherin/importin that interacts with the nuclear pore complex"/>
    <property type="match status" value="1"/>
</dbReference>
<dbReference type="PANTHER" id="PTHR10527">
    <property type="entry name" value="IMPORTIN BETA"/>
    <property type="match status" value="1"/>
</dbReference>
<reference evidence="9 10" key="1">
    <citation type="submission" date="2017-06" db="EMBL/GenBank/DDBJ databases">
        <title>Global population genomics of the pathogenic fungus Cryptococcus neoformans var. grubii.</title>
        <authorList>
            <person name="Cuomo C."/>
            <person name="Litvintseva A."/>
            <person name="Chen Y."/>
            <person name="Young S."/>
            <person name="Zeng Q."/>
            <person name="Chapman S."/>
            <person name="Gujja S."/>
            <person name="Saif S."/>
            <person name="Birren B."/>
        </authorList>
    </citation>
    <scope>NUCLEOTIDE SEQUENCE [LARGE SCALE GENOMIC DNA]</scope>
    <source>
        <strain evidence="9 10">Tu259-1</strain>
    </source>
</reference>
<dbReference type="EMBL" id="AMKT01000049">
    <property type="protein sequence ID" value="OXG19871.1"/>
    <property type="molecule type" value="Genomic_DNA"/>
</dbReference>
<keyword evidence="6" id="KW-0653">Protein transport</keyword>
<evidence type="ECO:0000256" key="1">
    <source>
        <dbReference type="ARBA" id="ARBA00004123"/>
    </source>
</evidence>
<dbReference type="GO" id="GO:0005634">
    <property type="term" value="C:nucleus"/>
    <property type="evidence" value="ECO:0007669"/>
    <property type="project" value="UniProtKB-SubCell"/>
</dbReference>
<gene>
    <name evidence="9" type="ORF">C361_03931</name>
</gene>
<keyword evidence="4" id="KW-0963">Cytoplasm</keyword>
<dbReference type="InterPro" id="IPR040122">
    <property type="entry name" value="Importin_beta"/>
</dbReference>
<evidence type="ECO:0000313" key="10">
    <source>
        <dbReference type="Proteomes" id="UP000199727"/>
    </source>
</evidence>
<name>A0A854QCP5_CRYNE</name>
<dbReference type="InterPro" id="IPR057672">
    <property type="entry name" value="TPR_IPO4/5"/>
</dbReference>
<feature type="domain" description="IPO4/5-like TPR repeats" evidence="8">
    <location>
        <begin position="146"/>
        <end position="275"/>
    </location>
</feature>
<dbReference type="SUPFAM" id="SSF48371">
    <property type="entry name" value="ARM repeat"/>
    <property type="match status" value="1"/>
</dbReference>
<dbReference type="InterPro" id="IPR041653">
    <property type="entry name" value="Importin_rep_4"/>
</dbReference>
<dbReference type="GO" id="GO:0006606">
    <property type="term" value="P:protein import into nucleus"/>
    <property type="evidence" value="ECO:0007669"/>
    <property type="project" value="InterPro"/>
</dbReference>
<keyword evidence="5" id="KW-0677">Repeat</keyword>
<evidence type="ECO:0000256" key="5">
    <source>
        <dbReference type="ARBA" id="ARBA00022737"/>
    </source>
</evidence>
<keyword evidence="3" id="KW-0813">Transport</keyword>
<organism evidence="9 10">
    <name type="scientific">Cryptococcus neoformans Tu259-1</name>
    <dbReference type="NCBI Taxonomy" id="1230072"/>
    <lineage>
        <taxon>Eukaryota</taxon>
        <taxon>Fungi</taxon>
        <taxon>Dikarya</taxon>
        <taxon>Basidiomycota</taxon>
        <taxon>Agaricomycotina</taxon>
        <taxon>Tremellomycetes</taxon>
        <taxon>Tremellales</taxon>
        <taxon>Cryptococcaceae</taxon>
        <taxon>Cryptococcus</taxon>
        <taxon>Cryptococcus neoformans species complex</taxon>
    </lineage>
</organism>
<dbReference type="Pfam" id="PF13513">
    <property type="entry name" value="HEAT_EZ"/>
    <property type="match status" value="1"/>
</dbReference>
<evidence type="ECO:0000256" key="6">
    <source>
        <dbReference type="ARBA" id="ARBA00022927"/>
    </source>
</evidence>
<keyword evidence="7" id="KW-0539">Nucleus</keyword>
<comment type="caution">
    <text evidence="9">The sequence shown here is derived from an EMBL/GenBank/DDBJ whole genome shotgun (WGS) entry which is preliminary data.</text>
</comment>
<evidence type="ECO:0000313" key="9">
    <source>
        <dbReference type="EMBL" id="OXG19871.1"/>
    </source>
</evidence>
<protein>
    <submittedName>
        <fullName evidence="9">Karyopherin/importin that interacts with the nuclear pore complex</fullName>
    </submittedName>
</protein>
<proteinExistence type="predicted"/>
<evidence type="ECO:0000256" key="4">
    <source>
        <dbReference type="ARBA" id="ARBA00022490"/>
    </source>
</evidence>
<dbReference type="OrthoDB" id="543373at2759"/>
<evidence type="ECO:0000256" key="7">
    <source>
        <dbReference type="ARBA" id="ARBA00023242"/>
    </source>
</evidence>
<comment type="subcellular location">
    <subcellularLocation>
        <location evidence="2">Cytoplasm</location>
    </subcellularLocation>
    <subcellularLocation>
        <location evidence="1">Nucleus</location>
    </subcellularLocation>
</comment>
<sequence>MSTEHLLGDIGAVLTAFIASEDHPRREAEAHLQRLAVEQPAEVLLVLAQVGAQGVGGFQLDHRLLALILLKRMAFKPLEGLFLNPQSQKPAAPFDVVRETTRGRIETVICAGIKDEMDVRMRKGLGACAANWAHECSIRHRPLLPLPPVLLELTASPHPFHRFTPFQLLDLTPTLLVDSVRDPIPAEQLAQMLQAGLNDPSVDVRVEAMKAVRSVLMEGVTGSERSEIGANLVLHSFETLRNLPPALVSHALIPLVDLASAHPGLFTTSLNPILSSLLPLLAPPAQETNLPPYQFSPYPPHNMTFDEWEDISNPATEIILSLMELRPSHMSEWENGRAVKEMIGLLLARQVATFGNDSQEWIETKDLDEEADEYPVLAEESLSRLSMALGGELVLPTLSQQVQALLQQEDWRCRFAAISGISSIAEGCLDELQTGLREVLAMLSSAAKDPHPRVRYEFLQCLGQLSADLEGALQENFADDVLQISLALLEDPIMRVRSHSAASLTNFFQEASPRHFEKYLEPVVCGLLNLYQSQVLYAQDQALATLATVATAAEKMFTPFYRNIMDLCFMILSNPAITDVAQRKLQGRAMECATLLGMAVGKNMFGTDAVRLSQLMITIQNQIVDADDPRSSYLMDAWSNVCQSLGAAFEPFLQYVVPNLLKTASYKPSASLGETGDEHEDDTGGAHTYEIDQKIMAFESLTTYAFQMRGKFAPWLAPCMQLSLNELSCSFSEDVREAAAFLVPGLLQVAKDSKVWMDEPYNLTQVFQQLVNVIVKTNDIGYTALLYKSFTDSLHVISAPFPVGLTTQLLKSGHAVLHTIAQTRADREAQEPYMDESDKEIYLEEQNEEEACLTQLRKALEMVIKVGDSNVGTEQGALANGLREELQGALDMVKEIKKRGMKGDGEKRFG</sequence>
<evidence type="ECO:0000256" key="2">
    <source>
        <dbReference type="ARBA" id="ARBA00004496"/>
    </source>
</evidence>
<dbReference type="AlphaFoldDB" id="A0A854QCP5"/>
<dbReference type="Gene3D" id="1.25.10.10">
    <property type="entry name" value="Leucine-rich Repeat Variant"/>
    <property type="match status" value="1"/>
</dbReference>
<dbReference type="Proteomes" id="UP000199727">
    <property type="component" value="Unassembled WGS sequence"/>
</dbReference>
<evidence type="ECO:0000259" key="8">
    <source>
        <dbReference type="Pfam" id="PF25780"/>
    </source>
</evidence>
<evidence type="ECO:0000256" key="3">
    <source>
        <dbReference type="ARBA" id="ARBA00022448"/>
    </source>
</evidence>
<dbReference type="Pfam" id="PF25780">
    <property type="entry name" value="TPR_IPO5"/>
    <property type="match status" value="1"/>
</dbReference>
<dbReference type="Pfam" id="PF18808">
    <property type="entry name" value="Importin_rep_4"/>
    <property type="match status" value="1"/>
</dbReference>
<dbReference type="InterPro" id="IPR016024">
    <property type="entry name" value="ARM-type_fold"/>
</dbReference>